<feature type="transmembrane region" description="Helical" evidence="7">
    <location>
        <begin position="43"/>
        <end position="61"/>
    </location>
</feature>
<feature type="transmembrane region" description="Helical" evidence="7">
    <location>
        <begin position="160"/>
        <end position="182"/>
    </location>
</feature>
<dbReference type="PANTHER" id="PTHR23501:SF191">
    <property type="entry name" value="VACUOLAR BASIC AMINO ACID TRANSPORTER 4"/>
    <property type="match status" value="1"/>
</dbReference>
<feature type="compositionally biased region" description="Basic and acidic residues" evidence="6">
    <location>
        <begin position="519"/>
        <end position="529"/>
    </location>
</feature>
<evidence type="ECO:0000313" key="9">
    <source>
        <dbReference type="EMBL" id="KDQ12764.1"/>
    </source>
</evidence>
<feature type="transmembrane region" description="Helical" evidence="7">
    <location>
        <begin position="132"/>
        <end position="154"/>
    </location>
</feature>
<keyword evidence="2" id="KW-0813">Transport</keyword>
<dbReference type="OrthoDB" id="6770063at2759"/>
<accession>A0A067MB12</accession>
<sequence>MPVGKAALILTSLGLCTFLFAIETTIVATSANTIAESLRIRGSITWITNSYLLTTTVFQPILGRISDSVDKKLLLLAELWIFIVGNIIAGSGNSLNQLVAGRLLSGIGGAGLLALSIIIISDMTHERQRGVYLNLINVVFILTDAVGPFLGAAFAQKASWRWIFLFNAPFGPVITLIIVFALHCPPPILRITSMKQLVTQVDLWGMLTLIVSLTLLIVALNLGGQARSWDSSIIIGLFVGAFVSFMVFIGIEARVAVNPVVPVSLFTQWEKRNVPIMTIVRMLLFFHLFAMTFYLPVFLQVVGRYTPLLSGALIIPLLFTSTLSSTVTNTVASKWGHIRLMFICSLVVLPVGMGLMTTVNERTPLGKIVGYSLVCGVGFGSGTQISIVIAQSGLESKLISTVTAFVTSLPSLGGVLGVTVTGAIINNGLKTDLRRVLPPGTLFDINDLSSLARGGISQNVVAAAYARGFQQGFYALTGIAVAQFIACLLMRRVELSDGKENMQMASTVGMSAEGQEGGDVGHEQTEESVNHPGQLLTLSSKSPS</sequence>
<organism evidence="9 10">
    <name type="scientific">Botryobasidium botryosum (strain FD-172 SS1)</name>
    <dbReference type="NCBI Taxonomy" id="930990"/>
    <lineage>
        <taxon>Eukaryota</taxon>
        <taxon>Fungi</taxon>
        <taxon>Dikarya</taxon>
        <taxon>Basidiomycota</taxon>
        <taxon>Agaricomycotina</taxon>
        <taxon>Agaricomycetes</taxon>
        <taxon>Cantharellales</taxon>
        <taxon>Botryobasidiaceae</taxon>
        <taxon>Botryobasidium</taxon>
    </lineage>
</organism>
<feature type="transmembrane region" description="Helical" evidence="7">
    <location>
        <begin position="368"/>
        <end position="390"/>
    </location>
</feature>
<evidence type="ECO:0000256" key="5">
    <source>
        <dbReference type="ARBA" id="ARBA00023136"/>
    </source>
</evidence>
<keyword evidence="5 7" id="KW-0472">Membrane</keyword>
<dbReference type="EMBL" id="KL198048">
    <property type="protein sequence ID" value="KDQ12764.1"/>
    <property type="molecule type" value="Genomic_DNA"/>
</dbReference>
<feature type="domain" description="Major facilitator superfamily (MFS) profile" evidence="8">
    <location>
        <begin position="9"/>
        <end position="495"/>
    </location>
</feature>
<keyword evidence="4 7" id="KW-1133">Transmembrane helix</keyword>
<dbReference type="GO" id="GO:0005886">
    <property type="term" value="C:plasma membrane"/>
    <property type="evidence" value="ECO:0007669"/>
    <property type="project" value="TreeGrafter"/>
</dbReference>
<dbReference type="InParanoid" id="A0A067MB12"/>
<feature type="transmembrane region" description="Helical" evidence="7">
    <location>
        <begin position="472"/>
        <end position="490"/>
    </location>
</feature>
<dbReference type="GO" id="GO:0012505">
    <property type="term" value="C:endomembrane system"/>
    <property type="evidence" value="ECO:0007669"/>
    <property type="project" value="UniProtKB-SubCell"/>
</dbReference>
<evidence type="ECO:0000256" key="3">
    <source>
        <dbReference type="ARBA" id="ARBA00022692"/>
    </source>
</evidence>
<dbReference type="SUPFAM" id="SSF103473">
    <property type="entry name" value="MFS general substrate transporter"/>
    <property type="match status" value="1"/>
</dbReference>
<dbReference type="HOGENOM" id="CLU_000960_22_0_1"/>
<evidence type="ECO:0000259" key="8">
    <source>
        <dbReference type="PROSITE" id="PS50850"/>
    </source>
</evidence>
<dbReference type="Gene3D" id="1.20.1720.10">
    <property type="entry name" value="Multidrug resistance protein D"/>
    <property type="match status" value="1"/>
</dbReference>
<feature type="transmembrane region" description="Helical" evidence="7">
    <location>
        <begin position="73"/>
        <end position="92"/>
    </location>
</feature>
<reference evidence="10" key="1">
    <citation type="journal article" date="2014" name="Proc. Natl. Acad. Sci. U.S.A.">
        <title>Extensive sampling of basidiomycete genomes demonstrates inadequacy of the white-rot/brown-rot paradigm for wood decay fungi.</title>
        <authorList>
            <person name="Riley R."/>
            <person name="Salamov A.A."/>
            <person name="Brown D.W."/>
            <person name="Nagy L.G."/>
            <person name="Floudas D."/>
            <person name="Held B.W."/>
            <person name="Levasseur A."/>
            <person name="Lombard V."/>
            <person name="Morin E."/>
            <person name="Otillar R."/>
            <person name="Lindquist E.A."/>
            <person name="Sun H."/>
            <person name="LaButti K.M."/>
            <person name="Schmutz J."/>
            <person name="Jabbour D."/>
            <person name="Luo H."/>
            <person name="Baker S.E."/>
            <person name="Pisabarro A.G."/>
            <person name="Walton J.D."/>
            <person name="Blanchette R.A."/>
            <person name="Henrissat B."/>
            <person name="Martin F."/>
            <person name="Cullen D."/>
            <person name="Hibbett D.S."/>
            <person name="Grigoriev I.V."/>
        </authorList>
    </citation>
    <scope>NUCLEOTIDE SEQUENCE [LARGE SCALE GENOMIC DNA]</scope>
    <source>
        <strain evidence="10">FD-172 SS1</strain>
    </source>
</reference>
<dbReference type="PROSITE" id="PS50850">
    <property type="entry name" value="MFS"/>
    <property type="match status" value="1"/>
</dbReference>
<protein>
    <recommendedName>
        <fullName evidence="8">Major facilitator superfamily (MFS) profile domain-containing protein</fullName>
    </recommendedName>
</protein>
<dbReference type="InterPro" id="IPR011701">
    <property type="entry name" value="MFS"/>
</dbReference>
<feature type="transmembrane region" description="Helical" evidence="7">
    <location>
        <begin position="338"/>
        <end position="356"/>
    </location>
</feature>
<evidence type="ECO:0000256" key="7">
    <source>
        <dbReference type="SAM" id="Phobius"/>
    </source>
</evidence>
<comment type="subcellular location">
    <subcellularLocation>
        <location evidence="1">Endomembrane system</location>
        <topology evidence="1">Multi-pass membrane protein</topology>
    </subcellularLocation>
</comment>
<keyword evidence="10" id="KW-1185">Reference proteome</keyword>
<evidence type="ECO:0000256" key="2">
    <source>
        <dbReference type="ARBA" id="ARBA00022448"/>
    </source>
</evidence>
<evidence type="ECO:0000256" key="4">
    <source>
        <dbReference type="ARBA" id="ARBA00022989"/>
    </source>
</evidence>
<dbReference type="STRING" id="930990.A0A067MB12"/>
<dbReference type="Proteomes" id="UP000027195">
    <property type="component" value="Unassembled WGS sequence"/>
</dbReference>
<feature type="region of interest" description="Disordered" evidence="6">
    <location>
        <begin position="511"/>
        <end position="544"/>
    </location>
</feature>
<dbReference type="GO" id="GO:0022857">
    <property type="term" value="F:transmembrane transporter activity"/>
    <property type="evidence" value="ECO:0007669"/>
    <property type="project" value="InterPro"/>
</dbReference>
<feature type="transmembrane region" description="Helical" evidence="7">
    <location>
        <begin position="305"/>
        <end position="326"/>
    </location>
</feature>
<feature type="transmembrane region" description="Helical" evidence="7">
    <location>
        <begin position="402"/>
        <end position="425"/>
    </location>
</feature>
<dbReference type="PANTHER" id="PTHR23501">
    <property type="entry name" value="MAJOR FACILITATOR SUPERFAMILY"/>
    <property type="match status" value="1"/>
</dbReference>
<dbReference type="InterPro" id="IPR020846">
    <property type="entry name" value="MFS_dom"/>
</dbReference>
<dbReference type="InterPro" id="IPR036259">
    <property type="entry name" value="MFS_trans_sf"/>
</dbReference>
<proteinExistence type="predicted"/>
<gene>
    <name evidence="9" type="ORF">BOTBODRAFT_34222</name>
</gene>
<feature type="transmembrane region" description="Helical" evidence="7">
    <location>
        <begin position="234"/>
        <end position="257"/>
    </location>
</feature>
<evidence type="ECO:0000313" key="10">
    <source>
        <dbReference type="Proteomes" id="UP000027195"/>
    </source>
</evidence>
<keyword evidence="3 7" id="KW-0812">Transmembrane</keyword>
<name>A0A067MB12_BOTB1</name>
<dbReference type="AlphaFoldDB" id="A0A067MB12"/>
<evidence type="ECO:0000256" key="1">
    <source>
        <dbReference type="ARBA" id="ARBA00004127"/>
    </source>
</evidence>
<dbReference type="Pfam" id="PF07690">
    <property type="entry name" value="MFS_1"/>
    <property type="match status" value="1"/>
</dbReference>
<evidence type="ECO:0000256" key="6">
    <source>
        <dbReference type="SAM" id="MobiDB-lite"/>
    </source>
</evidence>
<feature type="transmembrane region" description="Helical" evidence="7">
    <location>
        <begin position="278"/>
        <end position="299"/>
    </location>
</feature>
<dbReference type="Gene3D" id="1.20.1250.20">
    <property type="entry name" value="MFS general substrate transporter like domains"/>
    <property type="match status" value="1"/>
</dbReference>
<feature type="transmembrane region" description="Helical" evidence="7">
    <location>
        <begin position="98"/>
        <end position="120"/>
    </location>
</feature>
<feature type="transmembrane region" description="Helical" evidence="7">
    <location>
        <begin position="203"/>
        <end position="222"/>
    </location>
</feature>